<dbReference type="GO" id="GO:0016597">
    <property type="term" value="F:amino acid binding"/>
    <property type="evidence" value="ECO:0007669"/>
    <property type="project" value="InterPro"/>
</dbReference>
<name>A0AAE3EHM3_9SPIR</name>
<dbReference type="InterPro" id="IPR036901">
    <property type="entry name" value="Asp/Orn_carbamoylTrfase_sf"/>
</dbReference>
<gene>
    <name evidence="9" type="primary">argF</name>
    <name evidence="9" type="ORF">K7J14_09130</name>
</gene>
<dbReference type="PANTHER" id="PTHR45753:SF2">
    <property type="entry name" value="ORNITHINE CARBAMOYLTRANSFERASE"/>
    <property type="match status" value="1"/>
</dbReference>
<keyword evidence="3" id="KW-0056">Arginine metabolism</keyword>
<feature type="binding site" evidence="6">
    <location>
        <position position="231"/>
    </location>
    <ligand>
        <name>L-ornithine</name>
        <dbReference type="ChEBI" id="CHEBI:46911"/>
    </ligand>
</feature>
<evidence type="ECO:0000256" key="2">
    <source>
        <dbReference type="ARBA" id="ARBA00013007"/>
    </source>
</evidence>
<dbReference type="Pfam" id="PF02729">
    <property type="entry name" value="OTCace_N"/>
    <property type="match status" value="1"/>
</dbReference>
<evidence type="ECO:0000256" key="5">
    <source>
        <dbReference type="ARBA" id="ARBA00048772"/>
    </source>
</evidence>
<feature type="binding site" evidence="6">
    <location>
        <position position="168"/>
    </location>
    <ligand>
        <name>L-ornithine</name>
        <dbReference type="ChEBI" id="CHEBI:46911"/>
    </ligand>
</feature>
<comment type="catalytic activity">
    <reaction evidence="5 6">
        <text>carbamoyl phosphate + L-ornithine = L-citrulline + phosphate + H(+)</text>
        <dbReference type="Rhea" id="RHEA:19513"/>
        <dbReference type="ChEBI" id="CHEBI:15378"/>
        <dbReference type="ChEBI" id="CHEBI:43474"/>
        <dbReference type="ChEBI" id="CHEBI:46911"/>
        <dbReference type="ChEBI" id="CHEBI:57743"/>
        <dbReference type="ChEBI" id="CHEBI:58228"/>
        <dbReference type="EC" id="2.1.3.3"/>
    </reaction>
</comment>
<dbReference type="Gene3D" id="3.40.50.1370">
    <property type="entry name" value="Aspartate/ornithine carbamoyltransferase"/>
    <property type="match status" value="2"/>
</dbReference>
<keyword evidence="6" id="KW-0963">Cytoplasm</keyword>
<keyword evidence="10" id="KW-1185">Reference proteome</keyword>
<proteinExistence type="inferred from homology"/>
<evidence type="ECO:0000256" key="6">
    <source>
        <dbReference type="HAMAP-Rule" id="MF_01109"/>
    </source>
</evidence>
<dbReference type="GO" id="GO:0019240">
    <property type="term" value="P:citrulline biosynthetic process"/>
    <property type="evidence" value="ECO:0007669"/>
    <property type="project" value="TreeGrafter"/>
</dbReference>
<dbReference type="PRINTS" id="PR00100">
    <property type="entry name" value="AOTCASE"/>
</dbReference>
<dbReference type="InterPro" id="IPR006132">
    <property type="entry name" value="Asp/Orn_carbamoyltranf_P-bd"/>
</dbReference>
<feature type="binding site" evidence="6">
    <location>
        <begin position="272"/>
        <end position="273"/>
    </location>
    <ligand>
        <name>carbamoyl phosphate</name>
        <dbReference type="ChEBI" id="CHEBI:58228"/>
    </ligand>
</feature>
<dbReference type="PRINTS" id="PR00102">
    <property type="entry name" value="OTCASE"/>
</dbReference>
<evidence type="ECO:0000256" key="4">
    <source>
        <dbReference type="ARBA" id="ARBA00022679"/>
    </source>
</evidence>
<feature type="binding site" evidence="6">
    <location>
        <position position="85"/>
    </location>
    <ligand>
        <name>carbamoyl phosphate</name>
        <dbReference type="ChEBI" id="CHEBI:58228"/>
    </ligand>
</feature>
<protein>
    <recommendedName>
        <fullName evidence="2 6">Ornithine carbamoyltransferase</fullName>
        <shortName evidence="6">OTCase</shortName>
        <ecNumber evidence="2 6">2.1.3.3</ecNumber>
    </recommendedName>
</protein>
<dbReference type="GO" id="GO:0004585">
    <property type="term" value="F:ornithine carbamoyltransferase activity"/>
    <property type="evidence" value="ECO:0007669"/>
    <property type="project" value="UniProtKB-UniRule"/>
</dbReference>
<comment type="similarity">
    <text evidence="1 6">Belongs to the aspartate/ornithine carbamoyltransferase superfamily. OTCase family.</text>
</comment>
<feature type="binding site" evidence="6">
    <location>
        <begin position="136"/>
        <end position="139"/>
    </location>
    <ligand>
        <name>carbamoyl phosphate</name>
        <dbReference type="ChEBI" id="CHEBI:58228"/>
    </ligand>
</feature>
<dbReference type="Pfam" id="PF00185">
    <property type="entry name" value="OTCace"/>
    <property type="match status" value="1"/>
</dbReference>
<keyword evidence="4 6" id="KW-0808">Transferase</keyword>
<evidence type="ECO:0000259" key="8">
    <source>
        <dbReference type="Pfam" id="PF02729"/>
    </source>
</evidence>
<dbReference type="NCBIfam" id="TIGR00658">
    <property type="entry name" value="orni_carb_tr"/>
    <property type="match status" value="1"/>
</dbReference>
<dbReference type="InterPro" id="IPR006130">
    <property type="entry name" value="Asp/Orn_carbamoylTrfase"/>
</dbReference>
<evidence type="ECO:0000256" key="3">
    <source>
        <dbReference type="ARBA" id="ARBA00022503"/>
    </source>
</evidence>
<dbReference type="HAMAP" id="MF_01109">
    <property type="entry name" value="OTCase"/>
    <property type="match status" value="1"/>
</dbReference>
<dbReference type="EC" id="2.1.3.3" evidence="2 6"/>
<feature type="domain" description="Aspartate/ornithine carbamoyltransferase Asp/Orn-binding" evidence="7">
    <location>
        <begin position="156"/>
        <end position="310"/>
    </location>
</feature>
<dbReference type="EMBL" id="JAINWA010000003">
    <property type="protein sequence ID" value="MCD1654864.1"/>
    <property type="molecule type" value="Genomic_DNA"/>
</dbReference>
<accession>A0AAE3EHM3</accession>
<dbReference type="NCBIfam" id="NF001986">
    <property type="entry name" value="PRK00779.1"/>
    <property type="match status" value="1"/>
</dbReference>
<dbReference type="PANTHER" id="PTHR45753">
    <property type="entry name" value="ORNITHINE CARBAMOYLTRANSFERASE, MITOCHONDRIAL"/>
    <property type="match status" value="1"/>
</dbReference>
<feature type="binding site" evidence="6">
    <location>
        <position position="109"/>
    </location>
    <ligand>
        <name>carbamoyl phosphate</name>
        <dbReference type="ChEBI" id="CHEBI:58228"/>
    </ligand>
</feature>
<dbReference type="GO" id="GO:0042450">
    <property type="term" value="P:L-arginine biosynthetic process via ornithine"/>
    <property type="evidence" value="ECO:0007669"/>
    <property type="project" value="UniProtKB-UniRule"/>
</dbReference>
<comment type="subcellular location">
    <subcellularLocation>
        <location evidence="6">Cytoplasm</location>
    </subcellularLocation>
</comment>
<dbReference type="InterPro" id="IPR024904">
    <property type="entry name" value="OTCase_ArgI"/>
</dbReference>
<dbReference type="SUPFAM" id="SSF53671">
    <property type="entry name" value="Aspartate/ornithine carbamoyltransferase"/>
    <property type="match status" value="1"/>
</dbReference>
<dbReference type="FunFam" id="3.40.50.1370:FF:000008">
    <property type="entry name" value="Ornithine carbamoyltransferase"/>
    <property type="match status" value="1"/>
</dbReference>
<evidence type="ECO:0000313" key="10">
    <source>
        <dbReference type="Proteomes" id="UP001198163"/>
    </source>
</evidence>
<organism evidence="9 10">
    <name type="scientific">Teretinema zuelzerae</name>
    <dbReference type="NCBI Taxonomy" id="156"/>
    <lineage>
        <taxon>Bacteria</taxon>
        <taxon>Pseudomonadati</taxon>
        <taxon>Spirochaetota</taxon>
        <taxon>Spirochaetia</taxon>
        <taxon>Spirochaetales</taxon>
        <taxon>Treponemataceae</taxon>
        <taxon>Teretinema</taxon>
    </lineage>
</organism>
<evidence type="ECO:0000256" key="1">
    <source>
        <dbReference type="ARBA" id="ARBA00007805"/>
    </source>
</evidence>
<dbReference type="AlphaFoldDB" id="A0AAE3EHM3"/>
<dbReference type="PROSITE" id="PS00097">
    <property type="entry name" value="CARBAMOYLTRANSFERASE"/>
    <property type="match status" value="1"/>
</dbReference>
<dbReference type="InterPro" id="IPR002292">
    <property type="entry name" value="Orn/put_carbamltrans"/>
</dbReference>
<reference evidence="9" key="1">
    <citation type="submission" date="2021-08" db="EMBL/GenBank/DDBJ databases">
        <title>Comparative analyses of Brucepasteria parasyntrophica and Teretinema zuelzerae.</title>
        <authorList>
            <person name="Song Y."/>
            <person name="Brune A."/>
        </authorList>
    </citation>
    <scope>NUCLEOTIDE SEQUENCE</scope>
    <source>
        <strain evidence="9">DSM 1903</strain>
    </source>
</reference>
<sequence>MNPATLKGRSLVTFKNWTPEEIQYLLELSHEVKKASRTGDIHQRFQGKTIALIFEKRSTRTRCAFETAFGEEGGHPVFLSTQDIQLGAKESVEDTARVLGRMFSAIEFRGYKQETVEILAREAGVPVYNGLTDQFHPTQALADIMTLQEIFGKLSGLKLCFVGDGRNNVARSLLIVCAKLGIHFTVVSPKELQMDAQILAEAAPWAASSGASIQVTESLEAVAGAHAVYTDVWVSMGEEASRDEKIAMLRPYQVNAGLMKKTANDSCVFLHCLPAVKGEEVTFDVIEGQASRVWDQAENRKHTIKAIMLATL</sequence>
<feature type="binding site" evidence="6">
    <location>
        <begin position="58"/>
        <end position="61"/>
    </location>
    <ligand>
        <name>carbamoyl phosphate</name>
        <dbReference type="ChEBI" id="CHEBI:58228"/>
    </ligand>
</feature>
<evidence type="ECO:0000313" key="9">
    <source>
        <dbReference type="EMBL" id="MCD1654864.1"/>
    </source>
</evidence>
<feature type="binding site" evidence="6">
    <location>
        <position position="300"/>
    </location>
    <ligand>
        <name>carbamoyl phosphate</name>
        <dbReference type="ChEBI" id="CHEBI:58228"/>
    </ligand>
</feature>
<dbReference type="InterPro" id="IPR006131">
    <property type="entry name" value="Asp_carbamoyltransf_Asp/Orn-bd"/>
</dbReference>
<dbReference type="Proteomes" id="UP001198163">
    <property type="component" value="Unassembled WGS sequence"/>
</dbReference>
<evidence type="ECO:0000259" key="7">
    <source>
        <dbReference type="Pfam" id="PF00185"/>
    </source>
</evidence>
<feature type="binding site" evidence="6">
    <location>
        <begin position="235"/>
        <end position="236"/>
    </location>
    <ligand>
        <name>L-ornithine</name>
        <dbReference type="ChEBI" id="CHEBI:46911"/>
    </ligand>
</feature>
<dbReference type="RefSeq" id="WP_230755485.1">
    <property type="nucleotide sequence ID" value="NZ_JAINWA010000003.1"/>
</dbReference>
<comment type="caution">
    <text evidence="9">The sequence shown here is derived from an EMBL/GenBank/DDBJ whole genome shotgun (WGS) entry which is preliminary data.</text>
</comment>
<feature type="domain" description="Aspartate/ornithine carbamoyltransferase carbamoyl-P binding" evidence="8">
    <location>
        <begin position="9"/>
        <end position="149"/>
    </location>
</feature>
<dbReference type="GO" id="GO:0005737">
    <property type="term" value="C:cytoplasm"/>
    <property type="evidence" value="ECO:0007669"/>
    <property type="project" value="UniProtKB-SubCell"/>
</dbReference>